<dbReference type="EMBL" id="QHBU01000148">
    <property type="protein sequence ID" value="PZR80607.1"/>
    <property type="molecule type" value="Genomic_DNA"/>
</dbReference>
<dbReference type="Proteomes" id="UP000248724">
    <property type="component" value="Unassembled WGS sequence"/>
</dbReference>
<protein>
    <submittedName>
        <fullName evidence="2">Uncharacterized protein</fullName>
    </submittedName>
</protein>
<comment type="caution">
    <text evidence="2">The sequence shown here is derived from an EMBL/GenBank/DDBJ whole genome shotgun (WGS) entry which is preliminary data.</text>
</comment>
<organism evidence="2 3">
    <name type="scientific">Candidatus Aeolococcus gillhamiae</name>
    <dbReference type="NCBI Taxonomy" id="3127015"/>
    <lineage>
        <taxon>Bacteria</taxon>
        <taxon>Bacillati</taxon>
        <taxon>Candidatus Dormiibacterota</taxon>
        <taxon>Candidatus Dormibacteria</taxon>
        <taxon>Candidatus Aeolococcales</taxon>
        <taxon>Candidatus Aeolococcaceae</taxon>
        <taxon>Candidatus Aeolococcus</taxon>
    </lineage>
</organism>
<sequence length="112" mass="10825">MRTSFIGLAAIVGLAGCGASGAANGSAAQTAACAAVTNDMPANGVGDGTDPMGIGAMNWSTMGGVLTTSGYDTLAADVQRITSALQASDHQGALSALTQFNVDKAASNLAGC</sequence>
<feature type="signal peptide" evidence="1">
    <location>
        <begin position="1"/>
        <end position="22"/>
    </location>
</feature>
<feature type="chain" id="PRO_5016133122" evidence="1">
    <location>
        <begin position="23"/>
        <end position="112"/>
    </location>
</feature>
<reference evidence="2 3" key="1">
    <citation type="journal article" date="2017" name="Nature">
        <title>Atmospheric trace gases support primary production in Antarctic desert surface soil.</title>
        <authorList>
            <person name="Ji M."/>
            <person name="Greening C."/>
            <person name="Vanwonterghem I."/>
            <person name="Carere C.R."/>
            <person name="Bay S.K."/>
            <person name="Steen J.A."/>
            <person name="Montgomery K."/>
            <person name="Lines T."/>
            <person name="Beardall J."/>
            <person name="van Dorst J."/>
            <person name="Snape I."/>
            <person name="Stott M.B."/>
            <person name="Hugenholtz P."/>
            <person name="Ferrari B.C."/>
        </authorList>
    </citation>
    <scope>NUCLEOTIDE SEQUENCE [LARGE SCALE GENOMIC DNA]</scope>
    <source>
        <strain evidence="2">RRmetagenome_bin12</strain>
    </source>
</reference>
<dbReference type="PROSITE" id="PS51257">
    <property type="entry name" value="PROKAR_LIPOPROTEIN"/>
    <property type="match status" value="1"/>
</dbReference>
<evidence type="ECO:0000313" key="3">
    <source>
        <dbReference type="Proteomes" id="UP000248724"/>
    </source>
</evidence>
<evidence type="ECO:0000313" key="2">
    <source>
        <dbReference type="EMBL" id="PZR80607.1"/>
    </source>
</evidence>
<gene>
    <name evidence="2" type="ORF">DLM65_07720</name>
</gene>
<dbReference type="AlphaFoldDB" id="A0A2W5Z9D1"/>
<keyword evidence="1" id="KW-0732">Signal</keyword>
<proteinExistence type="predicted"/>
<name>A0A2W5Z9D1_9BACT</name>
<accession>A0A2W5Z9D1</accession>
<evidence type="ECO:0000256" key="1">
    <source>
        <dbReference type="SAM" id="SignalP"/>
    </source>
</evidence>